<keyword evidence="1" id="KW-1133">Transmembrane helix</keyword>
<protein>
    <submittedName>
        <fullName evidence="3">Uncharacterized protein</fullName>
    </submittedName>
</protein>
<dbReference type="EMBL" id="PP511642">
    <property type="protein sequence ID" value="XCD06186.1"/>
    <property type="molecule type" value="Genomic_DNA"/>
</dbReference>
<accession>A0AAU8B1M5</accession>
<name>A0AAU8B1M5_9CAUD</name>
<dbReference type="PROSITE" id="PS51257">
    <property type="entry name" value="PROKAR_LIPOPROTEIN"/>
    <property type="match status" value="1"/>
</dbReference>
<sequence length="99" mass="11611">MSKQELIELVKKINNNYRLIVGMGAFIYGCFIFYHQQYINTQEISKLKYEVEEIKKTTIATERRVDIVLAEIKRDLSSISTDLQDIKKQLFIEGLKHGK</sequence>
<reference evidence="3" key="1">
    <citation type="submission" date="2024-03" db="EMBL/GenBank/DDBJ databases">
        <title>Diverse circular DNA viruses in blood, oral, and fecal samples of captive lemurs.</title>
        <authorList>
            <person name="Paietta E.N."/>
            <person name="Kraberger S."/>
            <person name="Lund M.C."/>
            <person name="Custer J.M."/>
            <person name="Vargas K.M."/>
            <person name="Ehmke E.E."/>
            <person name="Yoder A.D."/>
            <person name="Varsani A."/>
        </authorList>
    </citation>
    <scope>NUCLEOTIDE SEQUENCE</scope>
    <source>
        <strain evidence="2">Duke_21_2</strain>
        <strain evidence="3">Duke_25FS_5</strain>
    </source>
</reference>
<organism evidence="3">
    <name type="scientific">Dulem virus 29</name>
    <dbReference type="NCBI Taxonomy" id="3145747"/>
    <lineage>
        <taxon>Viruses</taxon>
        <taxon>Duplodnaviria</taxon>
        <taxon>Heunggongvirae</taxon>
        <taxon>Uroviricota</taxon>
        <taxon>Caudoviricetes</taxon>
    </lineage>
</organism>
<keyword evidence="1" id="KW-0472">Membrane</keyword>
<evidence type="ECO:0000313" key="3">
    <source>
        <dbReference type="EMBL" id="XCD06186.1"/>
    </source>
</evidence>
<evidence type="ECO:0000313" key="2">
    <source>
        <dbReference type="EMBL" id="XCD03745.1"/>
    </source>
</evidence>
<feature type="transmembrane region" description="Helical" evidence="1">
    <location>
        <begin position="16"/>
        <end position="34"/>
    </location>
</feature>
<keyword evidence="1" id="KW-0812">Transmembrane</keyword>
<dbReference type="EMBL" id="PP511380">
    <property type="protein sequence ID" value="XCD03745.1"/>
    <property type="molecule type" value="Genomic_DNA"/>
</dbReference>
<evidence type="ECO:0000256" key="1">
    <source>
        <dbReference type="SAM" id="Phobius"/>
    </source>
</evidence>
<proteinExistence type="predicted"/>